<evidence type="ECO:0000256" key="1">
    <source>
        <dbReference type="SAM" id="MobiDB-lite"/>
    </source>
</evidence>
<evidence type="ECO:0008006" key="4">
    <source>
        <dbReference type="Google" id="ProtNLM"/>
    </source>
</evidence>
<name>A0A6A5Q8C3_AMPQU</name>
<keyword evidence="3" id="KW-1185">Reference proteome</keyword>
<sequence length="294" mass="32266">MDKVKAALSDFTHKSGHHDTTVHEAVAPAVVHETVKPHQHEEINTAVDKEVHQDHYHRTVQPVQDREILPEQHTAKLGAVQHREFDHRDHDSTKRNLVQEQAQFRDERRVEGTTQSQSVAPTIGGEHVHHHIHETIQPVIKKEVIQPNVVHTTVPIHEVHHNAATHHETTALPAMNMDEFKAKGGVLGGREERFDEFEGVPKNIGGGTAGGFGHIRDGNHSHSGTAHHKHGDFDSTGPAGSGTTASGLTGARSHDSDRTCHHDSTSTTHKKPGLMDKLNPKKDTDGDGKAGIMD</sequence>
<protein>
    <recommendedName>
        <fullName evidence="4">Allergen</fullName>
    </recommendedName>
</protein>
<feature type="compositionally biased region" description="Basic and acidic residues" evidence="1">
    <location>
        <begin position="252"/>
        <end position="264"/>
    </location>
</feature>
<dbReference type="Proteomes" id="UP000800096">
    <property type="component" value="Unassembled WGS sequence"/>
</dbReference>
<evidence type="ECO:0000313" key="3">
    <source>
        <dbReference type="Proteomes" id="UP000800096"/>
    </source>
</evidence>
<dbReference type="EMBL" id="ML979142">
    <property type="protein sequence ID" value="KAF1911703.1"/>
    <property type="molecule type" value="Genomic_DNA"/>
</dbReference>
<dbReference type="AlphaFoldDB" id="A0A6A5Q8C3"/>
<dbReference type="OrthoDB" id="2118965at2759"/>
<feature type="compositionally biased region" description="Low complexity" evidence="1">
    <location>
        <begin position="235"/>
        <end position="251"/>
    </location>
</feature>
<feature type="compositionally biased region" description="Gly residues" evidence="1">
    <location>
        <begin position="204"/>
        <end position="213"/>
    </location>
</feature>
<organism evidence="2 3">
    <name type="scientific">Ampelomyces quisqualis</name>
    <name type="common">Powdery mildew agent</name>
    <dbReference type="NCBI Taxonomy" id="50730"/>
    <lineage>
        <taxon>Eukaryota</taxon>
        <taxon>Fungi</taxon>
        <taxon>Dikarya</taxon>
        <taxon>Ascomycota</taxon>
        <taxon>Pezizomycotina</taxon>
        <taxon>Dothideomycetes</taxon>
        <taxon>Pleosporomycetidae</taxon>
        <taxon>Pleosporales</taxon>
        <taxon>Pleosporineae</taxon>
        <taxon>Phaeosphaeriaceae</taxon>
        <taxon>Ampelomyces</taxon>
    </lineage>
</organism>
<dbReference type="PANTHER" id="PTHR38703">
    <property type="entry name" value="CHROMOSOME 8, WHOLE GENOME SHOTGUN SEQUENCE"/>
    <property type="match status" value="1"/>
</dbReference>
<dbReference type="PANTHER" id="PTHR38703:SF1">
    <property type="entry name" value="ALLERGEN"/>
    <property type="match status" value="1"/>
</dbReference>
<evidence type="ECO:0000313" key="2">
    <source>
        <dbReference type="EMBL" id="KAF1911703.1"/>
    </source>
</evidence>
<feature type="compositionally biased region" description="Basic and acidic residues" evidence="1">
    <location>
        <begin position="278"/>
        <end position="288"/>
    </location>
</feature>
<feature type="region of interest" description="Disordered" evidence="1">
    <location>
        <begin position="198"/>
        <end position="294"/>
    </location>
</feature>
<proteinExistence type="predicted"/>
<accession>A0A6A5Q8C3</accession>
<gene>
    <name evidence="2" type="ORF">BDU57DRAFT_460276</name>
</gene>
<reference evidence="2" key="1">
    <citation type="journal article" date="2020" name="Stud. Mycol.">
        <title>101 Dothideomycetes genomes: a test case for predicting lifestyles and emergence of pathogens.</title>
        <authorList>
            <person name="Haridas S."/>
            <person name="Albert R."/>
            <person name="Binder M."/>
            <person name="Bloem J."/>
            <person name="Labutti K."/>
            <person name="Salamov A."/>
            <person name="Andreopoulos B."/>
            <person name="Baker S."/>
            <person name="Barry K."/>
            <person name="Bills G."/>
            <person name="Bluhm B."/>
            <person name="Cannon C."/>
            <person name="Castanera R."/>
            <person name="Culley D."/>
            <person name="Daum C."/>
            <person name="Ezra D."/>
            <person name="Gonzalez J."/>
            <person name="Henrissat B."/>
            <person name="Kuo A."/>
            <person name="Liang C."/>
            <person name="Lipzen A."/>
            <person name="Lutzoni F."/>
            <person name="Magnuson J."/>
            <person name="Mondo S."/>
            <person name="Nolan M."/>
            <person name="Ohm R."/>
            <person name="Pangilinan J."/>
            <person name="Park H.-J."/>
            <person name="Ramirez L."/>
            <person name="Alfaro M."/>
            <person name="Sun H."/>
            <person name="Tritt A."/>
            <person name="Yoshinaga Y."/>
            <person name="Zwiers L.-H."/>
            <person name="Turgeon B."/>
            <person name="Goodwin S."/>
            <person name="Spatafora J."/>
            <person name="Crous P."/>
            <person name="Grigoriev I."/>
        </authorList>
    </citation>
    <scope>NUCLEOTIDE SEQUENCE</scope>
    <source>
        <strain evidence="2">HMLAC05119</strain>
    </source>
</reference>